<dbReference type="PRINTS" id="PR00411">
    <property type="entry name" value="PNDRDTASEI"/>
</dbReference>
<dbReference type="GO" id="GO:0005886">
    <property type="term" value="C:plasma membrane"/>
    <property type="evidence" value="ECO:0007669"/>
    <property type="project" value="TreeGrafter"/>
</dbReference>
<reference evidence="7" key="1">
    <citation type="submission" date="2015-07" db="EMBL/GenBank/DDBJ databases">
        <authorList>
            <person name="Urmite Genomes"/>
        </authorList>
    </citation>
    <scope>NUCLEOTIDE SEQUENCE [LARGE SCALE GENOMIC DNA]</scope>
    <source>
        <strain evidence="7">type strain: ATCC 49404</strain>
    </source>
</reference>
<dbReference type="Pfam" id="PF00890">
    <property type="entry name" value="FAD_binding_2"/>
    <property type="match status" value="1"/>
</dbReference>
<dbReference type="InterPro" id="IPR036188">
    <property type="entry name" value="FAD/NAD-bd_sf"/>
</dbReference>
<dbReference type="InterPro" id="IPR030664">
    <property type="entry name" value="SdhA/FrdA/AprA"/>
</dbReference>
<dbReference type="EMBL" id="CWKH01000001">
    <property type="protein sequence ID" value="CRZ14666.1"/>
    <property type="molecule type" value="Genomic_DNA"/>
</dbReference>
<evidence type="ECO:0000313" key="6">
    <source>
        <dbReference type="EMBL" id="CRZ14666.1"/>
    </source>
</evidence>
<feature type="domain" description="Fumarate reductase/succinate dehydrogenase flavoprotein-like C-terminal" evidence="5">
    <location>
        <begin position="452"/>
        <end position="566"/>
    </location>
</feature>
<gene>
    <name evidence="6" type="ORF">BN2156_01516</name>
</gene>
<dbReference type="Pfam" id="PF13646">
    <property type="entry name" value="HEAT_2"/>
    <property type="match status" value="2"/>
</dbReference>
<dbReference type="OrthoDB" id="9805351at2"/>
<dbReference type="InterPro" id="IPR037099">
    <property type="entry name" value="Fum_R/Succ_DH_flav-like_C_sf"/>
</dbReference>
<dbReference type="Gene3D" id="3.50.50.60">
    <property type="entry name" value="FAD/NAD(P)-binding domain"/>
    <property type="match status" value="2"/>
</dbReference>
<evidence type="ECO:0000259" key="5">
    <source>
        <dbReference type="Pfam" id="PF02910"/>
    </source>
</evidence>
<sequence length="895" mass="96665">MTELTDIPHVDDALRIDCDVLVIGGGTAGTMAALTAAENGAQVLLLEKAHVRHSGALAMGMDGVNNAVIPGKAQPEDYVAEITRANDGIVNQRTVYQTATRGFAMVQRLERYGVKFEKDEHGEYAVRRVHRSGSYVLPMPEGKDVKKALYRVLRQRSMREKIRIENRLMPVRVLTHEGRAVGAAAFNTRTGEFVTVAAKAVILSTGACGRLGLPASGYLYGTYENPTNAGDGYAMAYHAGAELSGIECFQVNPLIKDYNGPACAYVANPFGGYQVNALGERFVDSDYWSGQMMAEVKEEIESARGPIYLKVSHLPDETLTTLENILHTTERPTRGTFHANRGHDYRTHDIEMHISEIGLCSGHSASGVWVDEHARTTVPGLYAAGDLACVPHNYMIGAFVYGDLAGEHAASTLSEVAAPQVLPADQVAAAHELIYRPLQHPDGPPQPQVEFKLRRFVNDYVAPPKTATKLSIAVQTFERMAAEVEGIGARTPHELMRAAEVSFIRDCAEMAARSSLTRTESRWGLYHERADLPQRDDTQWRYHLNLYKDADGAMRFVKRPVAPYFVAVPELDHLTSQDPVTAVEQPHLHGGRAPAAERSRVRAAGSAQPPSPRIAAVLALEEPSLEELSAYLADPDAGVRRTAVATLVEHLPDGYQPVLVAALADTDAEVRRETADAVRELVEVLPDPGAFVERLGSADPVVRAVTVYLLSSRRVGSADAYRVASIDADHRVRIEAVRALVSVDDHTGVAAATVDENREVRIAAVGGLATLRAGADAVRVALDDPDPLVRAAALASLGAVGCTDDDVVSVEKAFTESAWQIRQGAARALAGAQPEVAVPTLSRALDDQHLDVRKAAVLSLSRWADSESTARDALTAALEDTDADVRAYARQALAG</sequence>
<name>A0A0H5RLK4_9MYCO</name>
<feature type="region of interest" description="Disordered" evidence="3">
    <location>
        <begin position="584"/>
        <end position="609"/>
    </location>
</feature>
<dbReference type="NCBIfam" id="NF006131">
    <property type="entry name" value="PRK08275.1"/>
    <property type="match status" value="1"/>
</dbReference>
<dbReference type="PROSITE" id="PS50077">
    <property type="entry name" value="HEAT_REPEAT"/>
    <property type="match status" value="1"/>
</dbReference>
<evidence type="ECO:0000259" key="4">
    <source>
        <dbReference type="Pfam" id="PF00890"/>
    </source>
</evidence>
<dbReference type="SUPFAM" id="SSF51905">
    <property type="entry name" value="FAD/NAD(P)-binding domain"/>
    <property type="match status" value="1"/>
</dbReference>
<evidence type="ECO:0000256" key="2">
    <source>
        <dbReference type="ARBA" id="ARBA00023002"/>
    </source>
</evidence>
<evidence type="ECO:0000313" key="7">
    <source>
        <dbReference type="Proteomes" id="UP000199147"/>
    </source>
</evidence>
<dbReference type="SUPFAM" id="SSF48371">
    <property type="entry name" value="ARM repeat"/>
    <property type="match status" value="1"/>
</dbReference>
<dbReference type="SUPFAM" id="SSF46977">
    <property type="entry name" value="Succinate dehydrogenase/fumarate reductase flavoprotein C-terminal domain"/>
    <property type="match status" value="1"/>
</dbReference>
<feature type="domain" description="FAD-dependent oxidoreductase 2 FAD-binding" evidence="4">
    <location>
        <begin position="19"/>
        <end position="390"/>
    </location>
</feature>
<dbReference type="SMART" id="SM00567">
    <property type="entry name" value="EZ_HEAT"/>
    <property type="match status" value="4"/>
</dbReference>
<dbReference type="Gene3D" id="1.25.10.10">
    <property type="entry name" value="Leucine-rich Repeat Variant"/>
    <property type="match status" value="2"/>
</dbReference>
<keyword evidence="1" id="KW-0285">Flavoprotein</keyword>
<dbReference type="Proteomes" id="UP000199147">
    <property type="component" value="Unassembled WGS sequence"/>
</dbReference>
<dbReference type="AlphaFoldDB" id="A0A0H5RLK4"/>
<dbReference type="GO" id="GO:0009055">
    <property type="term" value="F:electron transfer activity"/>
    <property type="evidence" value="ECO:0007669"/>
    <property type="project" value="TreeGrafter"/>
</dbReference>
<dbReference type="PRINTS" id="PR00368">
    <property type="entry name" value="FADPNR"/>
</dbReference>
<dbReference type="GO" id="GO:0009061">
    <property type="term" value="P:anaerobic respiration"/>
    <property type="evidence" value="ECO:0007669"/>
    <property type="project" value="TreeGrafter"/>
</dbReference>
<dbReference type="InterPro" id="IPR004155">
    <property type="entry name" value="PBS_lyase_HEAT"/>
</dbReference>
<dbReference type="InterPro" id="IPR003953">
    <property type="entry name" value="FAD-dep_OxRdtase_2_FAD-bd"/>
</dbReference>
<evidence type="ECO:0000256" key="3">
    <source>
        <dbReference type="SAM" id="MobiDB-lite"/>
    </source>
</evidence>
<dbReference type="STRING" id="146018.BN2156_01516"/>
<accession>A0A0H5RLK4</accession>
<dbReference type="PANTHER" id="PTHR11632:SF73">
    <property type="entry name" value="BLR3196 PROTEIN"/>
    <property type="match status" value="1"/>
</dbReference>
<dbReference type="GO" id="GO:0050660">
    <property type="term" value="F:flavin adenine dinucleotide binding"/>
    <property type="evidence" value="ECO:0007669"/>
    <property type="project" value="TreeGrafter"/>
</dbReference>
<dbReference type="Pfam" id="PF02910">
    <property type="entry name" value="Succ_DH_flav_C"/>
    <property type="match status" value="1"/>
</dbReference>
<dbReference type="InterPro" id="IPR016024">
    <property type="entry name" value="ARM-type_fold"/>
</dbReference>
<protein>
    <submittedName>
        <fullName evidence="6">Putative oxidoreductase/HEAT repeat-containing protein</fullName>
    </submittedName>
</protein>
<keyword evidence="7" id="KW-1185">Reference proteome</keyword>
<proteinExistence type="predicted"/>
<dbReference type="InterPro" id="IPR011989">
    <property type="entry name" value="ARM-like"/>
</dbReference>
<dbReference type="InterPro" id="IPR015939">
    <property type="entry name" value="Fum_Rdtase/Succ_DH_flav-like_C"/>
</dbReference>
<evidence type="ECO:0000256" key="1">
    <source>
        <dbReference type="ARBA" id="ARBA00022630"/>
    </source>
</evidence>
<dbReference type="NCBIfam" id="NF010374">
    <property type="entry name" value="PRK13800.1"/>
    <property type="match status" value="1"/>
</dbReference>
<keyword evidence="2" id="KW-0560">Oxidoreductase</keyword>
<dbReference type="GO" id="GO:0000104">
    <property type="term" value="F:succinate dehydrogenase activity"/>
    <property type="evidence" value="ECO:0007669"/>
    <property type="project" value="TreeGrafter"/>
</dbReference>
<organism evidence="6 7">
    <name type="scientific">Mycolicibacterium neworleansense</name>
    <dbReference type="NCBI Taxonomy" id="146018"/>
    <lineage>
        <taxon>Bacteria</taxon>
        <taxon>Bacillati</taxon>
        <taxon>Actinomycetota</taxon>
        <taxon>Actinomycetes</taxon>
        <taxon>Mycobacteriales</taxon>
        <taxon>Mycobacteriaceae</taxon>
        <taxon>Mycolicibacterium</taxon>
    </lineage>
</organism>
<dbReference type="InterPro" id="IPR021133">
    <property type="entry name" value="HEAT_type_2"/>
</dbReference>
<dbReference type="PANTHER" id="PTHR11632">
    <property type="entry name" value="SUCCINATE DEHYDROGENASE 2 FLAVOPROTEIN SUBUNIT"/>
    <property type="match status" value="1"/>
</dbReference>
<dbReference type="RefSeq" id="WP_090511963.1">
    <property type="nucleotide sequence ID" value="NZ_CWKH01000001.1"/>
</dbReference>